<feature type="transmembrane region" description="Helical" evidence="2">
    <location>
        <begin position="104"/>
        <end position="122"/>
    </location>
</feature>
<feature type="transmembrane region" description="Helical" evidence="2">
    <location>
        <begin position="243"/>
        <end position="263"/>
    </location>
</feature>
<comment type="caution">
    <text evidence="4">The sequence shown here is derived from an EMBL/GenBank/DDBJ whole genome shotgun (WGS) entry which is preliminary data.</text>
</comment>
<sequence length="325" mass="35424">MPIPLEANASHIVSLVKQGFATAFIGFSLSTALYGVTILQVYLYYRNFPADRILWKCVVALLLTLDSLASAFAAHALYTDFVLNFGKSPVTDVVIPWSLSTEKLLVTLITFVAQAFYANAIWKVTVSKTITFSIAFLAVVCLALGIVTTVDIFTRTGLVGGAVGTPRFSIISGFVQGLAALDDLLITVVMCFHISHNSSGLPSTNKFVDTVILYTVSRGILTAMTQILFLITNVAFPGNTYYMPFHMCVGKLYVNGVLCTLNIRQSFRQKTEPQFDTGPAFSFFHPEGTEQSRSQPHPNNSVNSPTGSTNNPENEPKPSNLKVQS</sequence>
<dbReference type="PANTHER" id="PTHR40465">
    <property type="entry name" value="CHROMOSOME 1, WHOLE GENOME SHOTGUN SEQUENCE"/>
    <property type="match status" value="1"/>
</dbReference>
<dbReference type="Pfam" id="PF20152">
    <property type="entry name" value="DUF6534"/>
    <property type="match status" value="1"/>
</dbReference>
<dbReference type="InterPro" id="IPR045339">
    <property type="entry name" value="DUF6534"/>
</dbReference>
<name>A0A8H6YB18_9AGAR</name>
<feature type="transmembrane region" description="Helical" evidence="2">
    <location>
        <begin position="57"/>
        <end position="78"/>
    </location>
</feature>
<feature type="domain" description="DUF6534" evidence="3">
    <location>
        <begin position="180"/>
        <end position="266"/>
    </location>
</feature>
<organism evidence="4 5">
    <name type="scientific">Mycena sanguinolenta</name>
    <dbReference type="NCBI Taxonomy" id="230812"/>
    <lineage>
        <taxon>Eukaryota</taxon>
        <taxon>Fungi</taxon>
        <taxon>Dikarya</taxon>
        <taxon>Basidiomycota</taxon>
        <taxon>Agaricomycotina</taxon>
        <taxon>Agaricomycetes</taxon>
        <taxon>Agaricomycetidae</taxon>
        <taxon>Agaricales</taxon>
        <taxon>Marasmiineae</taxon>
        <taxon>Mycenaceae</taxon>
        <taxon>Mycena</taxon>
    </lineage>
</organism>
<feature type="transmembrane region" description="Helical" evidence="2">
    <location>
        <begin position="20"/>
        <end position="45"/>
    </location>
</feature>
<evidence type="ECO:0000313" key="4">
    <source>
        <dbReference type="EMBL" id="KAF7355116.1"/>
    </source>
</evidence>
<dbReference type="EMBL" id="JACAZH010000011">
    <property type="protein sequence ID" value="KAF7355116.1"/>
    <property type="molecule type" value="Genomic_DNA"/>
</dbReference>
<feature type="transmembrane region" description="Helical" evidence="2">
    <location>
        <begin position="134"/>
        <end position="154"/>
    </location>
</feature>
<dbReference type="Proteomes" id="UP000623467">
    <property type="component" value="Unassembled WGS sequence"/>
</dbReference>
<keyword evidence="2" id="KW-0812">Transmembrane</keyword>
<evidence type="ECO:0000256" key="2">
    <source>
        <dbReference type="SAM" id="Phobius"/>
    </source>
</evidence>
<reference evidence="4" key="1">
    <citation type="submission" date="2020-05" db="EMBL/GenBank/DDBJ databases">
        <title>Mycena genomes resolve the evolution of fungal bioluminescence.</title>
        <authorList>
            <person name="Tsai I.J."/>
        </authorList>
    </citation>
    <scope>NUCLEOTIDE SEQUENCE</scope>
    <source>
        <strain evidence="4">160909Yilan</strain>
    </source>
</reference>
<evidence type="ECO:0000259" key="3">
    <source>
        <dbReference type="Pfam" id="PF20152"/>
    </source>
</evidence>
<accession>A0A8H6YB18</accession>
<feature type="region of interest" description="Disordered" evidence="1">
    <location>
        <begin position="278"/>
        <end position="325"/>
    </location>
</feature>
<keyword evidence="2" id="KW-1133">Transmembrane helix</keyword>
<dbReference type="OrthoDB" id="3270417at2759"/>
<evidence type="ECO:0000256" key="1">
    <source>
        <dbReference type="SAM" id="MobiDB-lite"/>
    </source>
</evidence>
<feature type="compositionally biased region" description="Polar residues" evidence="1">
    <location>
        <begin position="289"/>
        <end position="313"/>
    </location>
</feature>
<keyword evidence="2" id="KW-0472">Membrane</keyword>
<dbReference type="PANTHER" id="PTHR40465:SF1">
    <property type="entry name" value="DUF6534 DOMAIN-CONTAINING PROTEIN"/>
    <property type="match status" value="1"/>
</dbReference>
<gene>
    <name evidence="4" type="ORF">MSAN_01427200</name>
</gene>
<protein>
    <recommendedName>
        <fullName evidence="3">DUF6534 domain-containing protein</fullName>
    </recommendedName>
</protein>
<feature type="transmembrane region" description="Helical" evidence="2">
    <location>
        <begin position="207"/>
        <end position="231"/>
    </location>
</feature>
<dbReference type="AlphaFoldDB" id="A0A8H6YB18"/>
<feature type="transmembrane region" description="Helical" evidence="2">
    <location>
        <begin position="174"/>
        <end position="195"/>
    </location>
</feature>
<evidence type="ECO:0000313" key="5">
    <source>
        <dbReference type="Proteomes" id="UP000623467"/>
    </source>
</evidence>
<keyword evidence="5" id="KW-1185">Reference proteome</keyword>
<proteinExistence type="predicted"/>